<dbReference type="Proteomes" id="UP001162029">
    <property type="component" value="Unassembled WGS sequence"/>
</dbReference>
<accession>A0AAV0UC36</accession>
<name>A0AAV0UC36_9STRA</name>
<keyword evidence="2" id="KW-1185">Reference proteome</keyword>
<protein>
    <submittedName>
        <fullName evidence="1">Uncharacterized protein</fullName>
    </submittedName>
</protein>
<dbReference type="AlphaFoldDB" id="A0AAV0UC36"/>
<comment type="caution">
    <text evidence="1">The sequence shown here is derived from an EMBL/GenBank/DDBJ whole genome shotgun (WGS) entry which is preliminary data.</text>
</comment>
<organism evidence="1 2">
    <name type="scientific">Peronospora destructor</name>
    <dbReference type="NCBI Taxonomy" id="86335"/>
    <lineage>
        <taxon>Eukaryota</taxon>
        <taxon>Sar</taxon>
        <taxon>Stramenopiles</taxon>
        <taxon>Oomycota</taxon>
        <taxon>Peronosporomycetes</taxon>
        <taxon>Peronosporales</taxon>
        <taxon>Peronosporaceae</taxon>
        <taxon>Peronospora</taxon>
    </lineage>
</organism>
<dbReference type="EMBL" id="CANTFM010001058">
    <property type="protein sequence ID" value="CAI5734392.1"/>
    <property type="molecule type" value="Genomic_DNA"/>
</dbReference>
<reference evidence="1" key="1">
    <citation type="submission" date="2022-12" db="EMBL/GenBank/DDBJ databases">
        <authorList>
            <person name="Webb A."/>
        </authorList>
    </citation>
    <scope>NUCLEOTIDE SEQUENCE</scope>
    <source>
        <strain evidence="1">Pd1</strain>
    </source>
</reference>
<proteinExistence type="predicted"/>
<evidence type="ECO:0000313" key="1">
    <source>
        <dbReference type="EMBL" id="CAI5734392.1"/>
    </source>
</evidence>
<gene>
    <name evidence="1" type="ORF">PDE001_LOCUS5696</name>
</gene>
<evidence type="ECO:0000313" key="2">
    <source>
        <dbReference type="Proteomes" id="UP001162029"/>
    </source>
</evidence>
<sequence>MPQAPHAAVSTAAPVYISVYGPLTHDDQLGGPARMQPDRAGYAAPLPCGGELAFFTGPCPLVDDCTPGRADSVMSAGDAEAPATAAAVPMEVDQGSTWQAGSLSPPLVLCVSGKRRRLNDTADEDSRELAQLLLEEDGGTVQNPVPTPTTASAHPASVLSVYAHNAQHFACTLRVYSAVSFAFLRRHRDSRHQHTAFLDRFSAGCACGVPFASRLAAAHHAEACAGLRTHTSATASAVGEFSPTAIAVNATATVVGLPTRLPLPDSSVLAVSPPHMRVPLLASYRYHDGVPRFQGR</sequence>